<organism evidence="17 18">
    <name type="scientific">Kipferlia bialata</name>
    <dbReference type="NCBI Taxonomy" id="797122"/>
    <lineage>
        <taxon>Eukaryota</taxon>
        <taxon>Metamonada</taxon>
        <taxon>Carpediemonas-like organisms</taxon>
        <taxon>Kipferlia</taxon>
    </lineage>
</organism>
<keyword evidence="10 15" id="KW-0472">Membrane</keyword>
<feature type="transmembrane region" description="Helical" evidence="15">
    <location>
        <begin position="136"/>
        <end position="158"/>
    </location>
</feature>
<feature type="non-terminal residue" evidence="17">
    <location>
        <position position="1"/>
    </location>
</feature>
<feature type="transmembrane region" description="Helical" evidence="15">
    <location>
        <begin position="53"/>
        <end position="74"/>
    </location>
</feature>
<dbReference type="GO" id="GO:0031902">
    <property type="term" value="C:late endosome membrane"/>
    <property type="evidence" value="ECO:0007669"/>
    <property type="project" value="UniProtKB-SubCell"/>
</dbReference>
<evidence type="ECO:0000256" key="8">
    <source>
        <dbReference type="ARBA" id="ARBA00022989"/>
    </source>
</evidence>
<comment type="similarity">
    <text evidence="14">Belongs to the amino acid/polyamine transporter 2 family. SLC38A9 subfamily.</text>
</comment>
<feature type="transmembrane region" description="Helical" evidence="15">
    <location>
        <begin position="170"/>
        <end position="187"/>
    </location>
</feature>
<keyword evidence="4 15" id="KW-0812">Transmembrane</keyword>
<evidence type="ECO:0000256" key="15">
    <source>
        <dbReference type="SAM" id="Phobius"/>
    </source>
</evidence>
<reference evidence="17 18" key="1">
    <citation type="journal article" date="2018" name="PLoS ONE">
        <title>The draft genome of Kipferlia bialata reveals reductive genome evolution in fornicate parasites.</title>
        <authorList>
            <person name="Tanifuji G."/>
            <person name="Takabayashi S."/>
            <person name="Kume K."/>
            <person name="Takagi M."/>
            <person name="Nakayama T."/>
            <person name="Kamikawa R."/>
            <person name="Inagaki Y."/>
            <person name="Hashimoto T."/>
        </authorList>
    </citation>
    <scope>NUCLEOTIDE SEQUENCE [LARGE SCALE GENOMIC DNA]</scope>
    <source>
        <strain evidence="17">NY0173</strain>
    </source>
</reference>
<evidence type="ECO:0000256" key="14">
    <source>
        <dbReference type="ARBA" id="ARBA00038442"/>
    </source>
</evidence>
<feature type="transmembrane region" description="Helical" evidence="15">
    <location>
        <begin position="109"/>
        <end position="130"/>
    </location>
</feature>
<sequence length="188" mass="20237">MSDDGTLYDAPSSRSGEALIPKGSLQIIFSLVSTMNGATILSLPWGYQISGVLGGPLAAFAAMIICGTTCVYILRDVAILLSQGKAVPLDYPEIAEMYLGRWSSCLTRYASLIIMMGATISYFIISTHLLTNIVGFLFPAFHHPGLLVLIIFLGLFGVSSISRMDMVVQLGSYGFVAMGFLAVYIVYL</sequence>
<gene>
    <name evidence="17" type="ORF">KIPB_009033</name>
</gene>
<protein>
    <recommendedName>
        <fullName evidence="16">Amino acid transporter transmembrane domain-containing protein</fullName>
    </recommendedName>
</protein>
<evidence type="ECO:0000259" key="16">
    <source>
        <dbReference type="Pfam" id="PF01490"/>
    </source>
</evidence>
<keyword evidence="11" id="KW-1015">Disulfide bond</keyword>
<evidence type="ECO:0000256" key="10">
    <source>
        <dbReference type="ARBA" id="ARBA00023136"/>
    </source>
</evidence>
<dbReference type="PANTHER" id="PTHR22950">
    <property type="entry name" value="AMINO ACID TRANSPORTER"/>
    <property type="match status" value="1"/>
</dbReference>
<keyword evidence="7" id="KW-0029">Amino-acid transport</keyword>
<evidence type="ECO:0000256" key="13">
    <source>
        <dbReference type="ARBA" id="ARBA00023228"/>
    </source>
</evidence>
<feature type="domain" description="Amino acid transporter transmembrane" evidence="16">
    <location>
        <begin position="25"/>
        <end position="184"/>
    </location>
</feature>
<dbReference type="AlphaFoldDB" id="A0A9K3D307"/>
<dbReference type="InterPro" id="IPR013057">
    <property type="entry name" value="AA_transpt_TM"/>
</dbReference>
<evidence type="ECO:0000256" key="1">
    <source>
        <dbReference type="ARBA" id="ARBA00004107"/>
    </source>
</evidence>
<dbReference type="OrthoDB" id="294730at2759"/>
<keyword evidence="12" id="KW-0325">Glycoprotein</keyword>
<evidence type="ECO:0000256" key="11">
    <source>
        <dbReference type="ARBA" id="ARBA00023157"/>
    </source>
</evidence>
<dbReference type="GO" id="GO:0015179">
    <property type="term" value="F:L-amino acid transmembrane transporter activity"/>
    <property type="evidence" value="ECO:0007669"/>
    <property type="project" value="TreeGrafter"/>
</dbReference>
<dbReference type="PANTHER" id="PTHR22950:SF244">
    <property type="entry name" value="NEUTRAL AMINO ACID TRANSPORTER 9"/>
    <property type="match status" value="1"/>
</dbReference>
<dbReference type="Proteomes" id="UP000265618">
    <property type="component" value="Unassembled WGS sequence"/>
</dbReference>
<evidence type="ECO:0000256" key="5">
    <source>
        <dbReference type="ARBA" id="ARBA00022723"/>
    </source>
</evidence>
<evidence type="ECO:0000256" key="6">
    <source>
        <dbReference type="ARBA" id="ARBA00022753"/>
    </source>
</evidence>
<dbReference type="EMBL" id="BDIP01002950">
    <property type="protein sequence ID" value="GIQ87066.1"/>
    <property type="molecule type" value="Genomic_DNA"/>
</dbReference>
<keyword evidence="9" id="KW-0915">Sodium</keyword>
<keyword evidence="18" id="KW-1185">Reference proteome</keyword>
<evidence type="ECO:0000256" key="12">
    <source>
        <dbReference type="ARBA" id="ARBA00023180"/>
    </source>
</evidence>
<accession>A0A9K3D307</accession>
<keyword evidence="8 15" id="KW-1133">Transmembrane helix</keyword>
<keyword evidence="13" id="KW-0458">Lysosome</keyword>
<comment type="subcellular location">
    <subcellularLocation>
        <location evidence="1">Late endosome membrane</location>
        <topology evidence="1">Multi-pass membrane protein</topology>
    </subcellularLocation>
    <subcellularLocation>
        <location evidence="2">Lysosome membrane</location>
        <topology evidence="2">Multi-pass membrane protein</topology>
    </subcellularLocation>
</comment>
<keyword evidence="5" id="KW-0479">Metal-binding</keyword>
<name>A0A9K3D307_9EUKA</name>
<evidence type="ECO:0000313" key="17">
    <source>
        <dbReference type="EMBL" id="GIQ87066.1"/>
    </source>
</evidence>
<evidence type="ECO:0000256" key="3">
    <source>
        <dbReference type="ARBA" id="ARBA00022448"/>
    </source>
</evidence>
<dbReference type="GO" id="GO:0005765">
    <property type="term" value="C:lysosomal membrane"/>
    <property type="evidence" value="ECO:0007669"/>
    <property type="project" value="UniProtKB-SubCell"/>
</dbReference>
<evidence type="ECO:0000256" key="9">
    <source>
        <dbReference type="ARBA" id="ARBA00023053"/>
    </source>
</evidence>
<dbReference type="GO" id="GO:0046872">
    <property type="term" value="F:metal ion binding"/>
    <property type="evidence" value="ECO:0007669"/>
    <property type="project" value="UniProtKB-KW"/>
</dbReference>
<proteinExistence type="inferred from homology"/>
<keyword evidence="3" id="KW-0813">Transport</keyword>
<evidence type="ECO:0000313" key="18">
    <source>
        <dbReference type="Proteomes" id="UP000265618"/>
    </source>
</evidence>
<evidence type="ECO:0000256" key="4">
    <source>
        <dbReference type="ARBA" id="ARBA00022692"/>
    </source>
</evidence>
<evidence type="ECO:0000256" key="2">
    <source>
        <dbReference type="ARBA" id="ARBA00004155"/>
    </source>
</evidence>
<dbReference type="Pfam" id="PF01490">
    <property type="entry name" value="Aa_trans"/>
    <property type="match status" value="1"/>
</dbReference>
<comment type="caution">
    <text evidence="17">The sequence shown here is derived from an EMBL/GenBank/DDBJ whole genome shotgun (WGS) entry which is preliminary data.</text>
</comment>
<evidence type="ECO:0000256" key="7">
    <source>
        <dbReference type="ARBA" id="ARBA00022970"/>
    </source>
</evidence>
<keyword evidence="6" id="KW-0967">Endosome</keyword>